<sequence>MPTVIRTLKTLVPPVLLFLSLVGFDRLMEPRVGLDQPGYRGVPARIVQP</sequence>
<accession>A0A1H0RDB9</accession>
<keyword evidence="2" id="KW-1185">Reference proteome</keyword>
<name>A0A1H0RDB9_9PSED</name>
<dbReference type="RefSeq" id="WP_217633627.1">
    <property type="nucleotide sequence ID" value="NZ_FNIJ01000027.1"/>
</dbReference>
<dbReference type="EMBL" id="FNIJ01000027">
    <property type="protein sequence ID" value="SDP27534.1"/>
    <property type="molecule type" value="Genomic_DNA"/>
</dbReference>
<proteinExistence type="predicted"/>
<evidence type="ECO:0000313" key="2">
    <source>
        <dbReference type="Proteomes" id="UP000242957"/>
    </source>
</evidence>
<dbReference type="Proteomes" id="UP000242957">
    <property type="component" value="Unassembled WGS sequence"/>
</dbReference>
<protein>
    <submittedName>
        <fullName evidence="1">Uncharacterized protein</fullName>
    </submittedName>
</protein>
<dbReference type="AlphaFoldDB" id="A0A1H0RDB9"/>
<gene>
    <name evidence="1" type="ORF">SAMN05216193_12753</name>
</gene>
<evidence type="ECO:0000313" key="1">
    <source>
        <dbReference type="EMBL" id="SDP27534.1"/>
    </source>
</evidence>
<reference evidence="2" key="1">
    <citation type="submission" date="2016-10" db="EMBL/GenBank/DDBJ databases">
        <authorList>
            <person name="Varghese N."/>
            <person name="Submissions S."/>
        </authorList>
    </citation>
    <scope>NUCLEOTIDE SEQUENCE [LARGE SCALE GENOMIC DNA]</scope>
    <source>
        <strain evidence="2">JCM 21621</strain>
    </source>
</reference>
<organism evidence="1 2">
    <name type="scientific">Pseudomonas jinjuensis</name>
    <dbReference type="NCBI Taxonomy" id="198616"/>
    <lineage>
        <taxon>Bacteria</taxon>
        <taxon>Pseudomonadati</taxon>
        <taxon>Pseudomonadota</taxon>
        <taxon>Gammaproteobacteria</taxon>
        <taxon>Pseudomonadales</taxon>
        <taxon>Pseudomonadaceae</taxon>
        <taxon>Pseudomonas</taxon>
    </lineage>
</organism>